<reference evidence="1" key="1">
    <citation type="journal article" date="2019" name="PLoS Negl. Trop. Dis.">
        <title>Revisiting the worldwide diversity of Leptospira species in the environment.</title>
        <authorList>
            <person name="Vincent A.T."/>
            <person name="Schiettekatte O."/>
            <person name="Bourhy P."/>
            <person name="Veyrier F.J."/>
            <person name="Picardeau M."/>
        </authorList>
    </citation>
    <scope>NUCLEOTIDE SEQUENCE [LARGE SCALE GENOMIC DNA]</scope>
    <source>
        <strain evidence="1">SSW15</strain>
    </source>
</reference>
<sequence length="393" mass="43561">MECRKFISVGIFIAVFTISRVPISAQESDPAPVVPLEQAIPTVPEEKKKDREKKVHEHGKDHLLEAPAGLMGTHTHTPGTIMVEYRYMLMNMGGLYQGGGKMDPTLPLLLPHNTVTTVNPMAGMGMAPSTTTSSTYMMTPVKMNMEMHMATAMFAITENLTAMAMIPYVRNTMEMLNAGSYLNTYMSAKGVGDIQGQLSYRFVHKENHNLLVNFGFSFPTGSIDEKDTMGPGTVRSKVPYNMQPGTGTYNPSPGLTYTGKWEKIFWGSQAFANLRNGKNANAYKFGNRYEASVWIGYKIADWISLLGRFQFQKWENISGADPILSVLMDPQNDPERQGGRRSVVYAGTNIRLPFGSEVETRLNLEYGVPVYQHLNGPQLGLKSAFNVSAQAIF</sequence>
<dbReference type="Pfam" id="PF13557">
    <property type="entry name" value="Phenol_MetA_deg"/>
    <property type="match status" value="1"/>
</dbReference>
<protein>
    <submittedName>
        <fullName evidence="1">Transporter</fullName>
    </submittedName>
</protein>
<dbReference type="Proteomes" id="UP000298458">
    <property type="component" value="Unassembled WGS sequence"/>
</dbReference>
<organism evidence="1 2">
    <name type="scientific">Leptospira fletcheri</name>
    <dbReference type="NCBI Taxonomy" id="2484981"/>
    <lineage>
        <taxon>Bacteria</taxon>
        <taxon>Pseudomonadati</taxon>
        <taxon>Spirochaetota</taxon>
        <taxon>Spirochaetia</taxon>
        <taxon>Leptospirales</taxon>
        <taxon>Leptospiraceae</taxon>
        <taxon>Leptospira</taxon>
    </lineage>
</organism>
<accession>A0A4R9GC74</accession>
<dbReference type="OrthoDB" id="5450709at2"/>
<dbReference type="EMBL" id="RQET01000012">
    <property type="protein sequence ID" value="TGK08607.1"/>
    <property type="molecule type" value="Genomic_DNA"/>
</dbReference>
<comment type="caution">
    <text evidence="1">The sequence shown here is derived from an EMBL/GenBank/DDBJ whole genome shotgun (WGS) entry which is preliminary data.</text>
</comment>
<evidence type="ECO:0000313" key="2">
    <source>
        <dbReference type="Proteomes" id="UP000298458"/>
    </source>
</evidence>
<keyword evidence="2" id="KW-1185">Reference proteome</keyword>
<gene>
    <name evidence="1" type="ORF">EHO60_14745</name>
</gene>
<proteinExistence type="predicted"/>
<name>A0A4R9GC74_9LEPT</name>
<evidence type="ECO:0000313" key="1">
    <source>
        <dbReference type="EMBL" id="TGK08607.1"/>
    </source>
</evidence>
<dbReference type="InterPro" id="IPR025737">
    <property type="entry name" value="FApF"/>
</dbReference>
<dbReference type="RefSeq" id="WP_135768977.1">
    <property type="nucleotide sequence ID" value="NZ_RQET01000012.1"/>
</dbReference>
<dbReference type="AlphaFoldDB" id="A0A4R9GC74"/>